<keyword evidence="6" id="KW-0970">Cilium biogenesis/degradation</keyword>
<feature type="non-terminal residue" evidence="14">
    <location>
        <position position="1"/>
    </location>
</feature>
<dbReference type="PANTHER" id="PTHR28572:SF1">
    <property type="entry name" value="COILED-COIL DOMAIN-CONTAINING PROTEIN 103"/>
    <property type="match status" value="1"/>
</dbReference>
<evidence type="ECO:0000313" key="15">
    <source>
        <dbReference type="Proteomes" id="UP000531559"/>
    </source>
</evidence>
<evidence type="ECO:0000256" key="11">
    <source>
        <dbReference type="SAM" id="MobiDB-lite"/>
    </source>
</evidence>
<keyword evidence="7" id="KW-0282">Flagellum</keyword>
<evidence type="ECO:0000256" key="10">
    <source>
        <dbReference type="ARBA" id="ARBA00049986"/>
    </source>
</evidence>
<dbReference type="Proteomes" id="UP000531559">
    <property type="component" value="Unassembled WGS sequence"/>
</dbReference>
<evidence type="ECO:0000259" key="12">
    <source>
        <dbReference type="Pfam" id="PF13877"/>
    </source>
</evidence>
<accession>A0A7K7WRX9</accession>
<dbReference type="GO" id="GO:0007368">
    <property type="term" value="P:determination of left/right symmetry"/>
    <property type="evidence" value="ECO:0007669"/>
    <property type="project" value="TreeGrafter"/>
</dbReference>
<dbReference type="InterPro" id="IPR042422">
    <property type="entry name" value="CC103"/>
</dbReference>
<evidence type="ECO:0000313" key="14">
    <source>
        <dbReference type="EMBL" id="NXA56023.1"/>
    </source>
</evidence>
<name>A0A7K7WRX9_9AVES</name>
<dbReference type="InterPro" id="IPR031733">
    <property type="entry name" value="Dynein_attach_N"/>
</dbReference>
<evidence type="ECO:0000256" key="8">
    <source>
        <dbReference type="ARBA" id="ARBA00023069"/>
    </source>
</evidence>
<evidence type="ECO:0000256" key="6">
    <source>
        <dbReference type="ARBA" id="ARBA00022794"/>
    </source>
</evidence>
<evidence type="ECO:0000256" key="2">
    <source>
        <dbReference type="ARBA" id="ARBA00004230"/>
    </source>
</evidence>
<evidence type="ECO:0000256" key="7">
    <source>
        <dbReference type="ARBA" id="ARBA00022846"/>
    </source>
</evidence>
<dbReference type="GO" id="GO:0036159">
    <property type="term" value="P:inner dynein arm assembly"/>
    <property type="evidence" value="ECO:0007669"/>
    <property type="project" value="TreeGrafter"/>
</dbReference>
<keyword evidence="9" id="KW-0966">Cell projection</keyword>
<comment type="similarity">
    <text evidence="10">Belongs to the DNAAF19/PR46b family.</text>
</comment>
<evidence type="ECO:0000256" key="1">
    <source>
        <dbReference type="ARBA" id="ARBA00004048"/>
    </source>
</evidence>
<keyword evidence="8" id="KW-0969">Cilium</keyword>
<dbReference type="Pfam" id="PF15867">
    <property type="entry name" value="Dynein_attach_N"/>
    <property type="match status" value="1"/>
</dbReference>
<evidence type="ECO:0000256" key="5">
    <source>
        <dbReference type="ARBA" id="ARBA00022490"/>
    </source>
</evidence>
<dbReference type="PANTHER" id="PTHR28572">
    <property type="entry name" value="COILED-COIL DOMAIN-CONTAINING PROTEIN 103"/>
    <property type="match status" value="1"/>
</dbReference>
<evidence type="ECO:0000256" key="4">
    <source>
        <dbReference type="ARBA" id="ARBA00011738"/>
    </source>
</evidence>
<evidence type="ECO:0000256" key="9">
    <source>
        <dbReference type="ARBA" id="ARBA00023273"/>
    </source>
</evidence>
<dbReference type="GO" id="GO:0003351">
    <property type="term" value="P:epithelial cilium movement involved in extracellular fluid movement"/>
    <property type="evidence" value="ECO:0007669"/>
    <property type="project" value="TreeGrafter"/>
</dbReference>
<sequence length="248" mass="27833">MEADGAIDWGAVEQELRAAVAADEKYERENRAKLRAVRQRPASYEEFRDIVLASHLKPLERKDKAAKKGNVLWNPCVTHAKGEETSSVEIAQELHQLPGSSAEFYRDWRRCLKNGKEKYQLLLKLEGKALGRIFQADLGFGLLGEFLTVLAENVRHEDREAVVQILQSLSSTKRFGLNVDLLSEAEKESSRDLFRKLQSMSTNGATSGQPRGPADRKAVGEAQLPSSSLLKEAEEKVVTELMKYYQVS</sequence>
<protein>
    <submittedName>
        <fullName evidence="14">CC103 protein</fullName>
    </submittedName>
</protein>
<comment type="subcellular location">
    <subcellularLocation>
        <location evidence="2">Cell projection</location>
        <location evidence="2">Cilium</location>
        <location evidence="2">Flagellum</location>
    </subcellularLocation>
    <subcellularLocation>
        <location evidence="3">Cytoplasm</location>
    </subcellularLocation>
</comment>
<dbReference type="GO" id="GO:0031514">
    <property type="term" value="C:motile cilium"/>
    <property type="evidence" value="ECO:0007669"/>
    <property type="project" value="UniProtKB-SubCell"/>
</dbReference>
<proteinExistence type="inferred from homology"/>
<dbReference type="InterPro" id="IPR025986">
    <property type="entry name" value="RPAP3-like_C"/>
</dbReference>
<dbReference type="GO" id="GO:0036157">
    <property type="term" value="C:outer dynein arm"/>
    <property type="evidence" value="ECO:0007669"/>
    <property type="project" value="InterPro"/>
</dbReference>
<feature type="region of interest" description="Disordered" evidence="11">
    <location>
        <begin position="200"/>
        <end position="225"/>
    </location>
</feature>
<feature type="compositionally biased region" description="Polar residues" evidence="11">
    <location>
        <begin position="200"/>
        <end position="209"/>
    </location>
</feature>
<comment type="function">
    <text evidence="1">Dynein-attachment factor required for cilia motility.</text>
</comment>
<dbReference type="GO" id="GO:0005576">
    <property type="term" value="C:extracellular region"/>
    <property type="evidence" value="ECO:0007669"/>
    <property type="project" value="GOC"/>
</dbReference>
<feature type="non-terminal residue" evidence="14">
    <location>
        <position position="248"/>
    </location>
</feature>
<comment type="caution">
    <text evidence="14">The sequence shown here is derived from an EMBL/GenBank/DDBJ whole genome shotgun (WGS) entry which is preliminary data.</text>
</comment>
<dbReference type="EMBL" id="VZSV01000336">
    <property type="protein sequence ID" value="NXA56023.1"/>
    <property type="molecule type" value="Genomic_DNA"/>
</dbReference>
<feature type="domain" description="Dynein attachment factor N-terminal" evidence="13">
    <location>
        <begin position="7"/>
        <end position="74"/>
    </location>
</feature>
<dbReference type="Pfam" id="PF13877">
    <property type="entry name" value="RPAP3_C"/>
    <property type="match status" value="1"/>
</dbReference>
<keyword evidence="5" id="KW-0963">Cytoplasm</keyword>
<comment type="subunit">
    <text evidence="4">Homodimer.</text>
</comment>
<gene>
    <name evidence="14" type="primary">Ccdc103</name>
    <name evidence="14" type="ORF">NOTJUL_R06524</name>
</gene>
<feature type="domain" description="RNA-polymerase II-associated protein 3-like C-terminal" evidence="12">
    <location>
        <begin position="98"/>
        <end position="187"/>
    </location>
</feature>
<organism evidence="14 15">
    <name type="scientific">Nothocercus julius</name>
    <dbReference type="NCBI Taxonomy" id="2585813"/>
    <lineage>
        <taxon>Eukaryota</taxon>
        <taxon>Metazoa</taxon>
        <taxon>Chordata</taxon>
        <taxon>Craniata</taxon>
        <taxon>Vertebrata</taxon>
        <taxon>Euteleostomi</taxon>
        <taxon>Archelosauria</taxon>
        <taxon>Archosauria</taxon>
        <taxon>Dinosauria</taxon>
        <taxon>Saurischia</taxon>
        <taxon>Theropoda</taxon>
        <taxon>Coelurosauria</taxon>
        <taxon>Aves</taxon>
        <taxon>Palaeognathae</taxon>
        <taxon>Tinamiformes</taxon>
        <taxon>Tinamidae</taxon>
        <taxon>Nothocercus</taxon>
    </lineage>
</organism>
<dbReference type="AlphaFoldDB" id="A0A7K7WRX9"/>
<dbReference type="OrthoDB" id="447931at2759"/>
<evidence type="ECO:0000259" key="13">
    <source>
        <dbReference type="Pfam" id="PF15867"/>
    </source>
</evidence>
<evidence type="ECO:0000256" key="3">
    <source>
        <dbReference type="ARBA" id="ARBA00004496"/>
    </source>
</evidence>
<keyword evidence="15" id="KW-1185">Reference proteome</keyword>
<reference evidence="14 15" key="1">
    <citation type="submission" date="2019-09" db="EMBL/GenBank/DDBJ databases">
        <title>Bird 10,000 Genomes (B10K) Project - Family phase.</title>
        <authorList>
            <person name="Zhang G."/>
        </authorList>
    </citation>
    <scope>NUCLEOTIDE SEQUENCE [LARGE SCALE GENOMIC DNA]</scope>
    <source>
        <strain evidence="14">B10K-MSB-01</strain>
    </source>
</reference>